<comment type="caution">
    <text evidence="4">The sequence shown here is derived from an EMBL/GenBank/DDBJ whole genome shotgun (WGS) entry which is preliminary data.</text>
</comment>
<accession>A0ABW2QDD7</accession>
<keyword evidence="5" id="KW-1185">Reference proteome</keyword>
<dbReference type="EMBL" id="JBHTCQ010000002">
    <property type="protein sequence ID" value="MFC7405600.1"/>
    <property type="molecule type" value="Genomic_DNA"/>
</dbReference>
<keyword evidence="2" id="KW-0812">Transmembrane</keyword>
<evidence type="ECO:0000313" key="5">
    <source>
        <dbReference type="Proteomes" id="UP001596455"/>
    </source>
</evidence>
<evidence type="ECO:0000259" key="3">
    <source>
        <dbReference type="Pfam" id="PF14242"/>
    </source>
</evidence>
<feature type="transmembrane region" description="Helical" evidence="2">
    <location>
        <begin position="59"/>
        <end position="86"/>
    </location>
</feature>
<feature type="domain" description="DUF4342" evidence="3">
    <location>
        <begin position="15"/>
        <end position="95"/>
    </location>
</feature>
<dbReference type="Proteomes" id="UP001596455">
    <property type="component" value="Unassembled WGS sequence"/>
</dbReference>
<dbReference type="InterPro" id="IPR025642">
    <property type="entry name" value="DUF4342"/>
</dbReference>
<sequence length="122" mass="12514">MSEAGRDGKDGRDGKTWYEEFTVSGSELLDQVKGLVHEGNVRRVFIKNSDGRTLLEIPLTAGVAVTAVTAVIAPALVAVGAVAALLTQATVGVERRAEPGAEPSSGTGPDAELPGQIGSSQD</sequence>
<gene>
    <name evidence="4" type="ORF">ACFQQL_10820</name>
</gene>
<protein>
    <submittedName>
        <fullName evidence="4">DUF4342 domain-containing protein</fullName>
    </submittedName>
</protein>
<organism evidence="4 5">
    <name type="scientific">Georgenia alba</name>
    <dbReference type="NCBI Taxonomy" id="2233858"/>
    <lineage>
        <taxon>Bacteria</taxon>
        <taxon>Bacillati</taxon>
        <taxon>Actinomycetota</taxon>
        <taxon>Actinomycetes</taxon>
        <taxon>Micrococcales</taxon>
        <taxon>Bogoriellaceae</taxon>
        <taxon>Georgenia</taxon>
    </lineage>
</organism>
<dbReference type="Pfam" id="PF14242">
    <property type="entry name" value="DUF4342"/>
    <property type="match status" value="1"/>
</dbReference>
<evidence type="ECO:0000256" key="1">
    <source>
        <dbReference type="SAM" id="MobiDB-lite"/>
    </source>
</evidence>
<keyword evidence="2" id="KW-1133">Transmembrane helix</keyword>
<dbReference type="RefSeq" id="WP_382394183.1">
    <property type="nucleotide sequence ID" value="NZ_JBHTCQ010000002.1"/>
</dbReference>
<name>A0ABW2QDD7_9MICO</name>
<evidence type="ECO:0000313" key="4">
    <source>
        <dbReference type="EMBL" id="MFC7405600.1"/>
    </source>
</evidence>
<feature type="region of interest" description="Disordered" evidence="1">
    <location>
        <begin position="92"/>
        <end position="122"/>
    </location>
</feature>
<evidence type="ECO:0000256" key="2">
    <source>
        <dbReference type="SAM" id="Phobius"/>
    </source>
</evidence>
<proteinExistence type="predicted"/>
<keyword evidence="2" id="KW-0472">Membrane</keyword>
<reference evidence="5" key="1">
    <citation type="journal article" date="2019" name="Int. J. Syst. Evol. Microbiol.">
        <title>The Global Catalogue of Microorganisms (GCM) 10K type strain sequencing project: providing services to taxonomists for standard genome sequencing and annotation.</title>
        <authorList>
            <consortium name="The Broad Institute Genomics Platform"/>
            <consortium name="The Broad Institute Genome Sequencing Center for Infectious Disease"/>
            <person name="Wu L."/>
            <person name="Ma J."/>
        </authorList>
    </citation>
    <scope>NUCLEOTIDE SEQUENCE [LARGE SCALE GENOMIC DNA]</scope>
    <source>
        <strain evidence="5">JCM 1490</strain>
    </source>
</reference>